<feature type="compositionally biased region" description="Acidic residues" evidence="1">
    <location>
        <begin position="61"/>
        <end position="75"/>
    </location>
</feature>
<dbReference type="Proteomes" id="UP000198651">
    <property type="component" value="Chromosome I"/>
</dbReference>
<evidence type="ECO:0000256" key="1">
    <source>
        <dbReference type="SAM" id="MobiDB-lite"/>
    </source>
</evidence>
<dbReference type="RefSeq" id="WP_092342885.1">
    <property type="nucleotide sequence ID" value="NZ_FLSL01000085.1"/>
</dbReference>
<evidence type="ECO:0000313" key="3">
    <source>
        <dbReference type="Proteomes" id="UP000198651"/>
    </source>
</evidence>
<evidence type="ECO:0000313" key="2">
    <source>
        <dbReference type="EMBL" id="CUT17460.1"/>
    </source>
</evidence>
<gene>
    <name evidence="2" type="ORF">Ark11_0624</name>
</gene>
<organism evidence="2 3">
    <name type="scientific">Candidatus Ichthyocystis hellenicum</name>
    <dbReference type="NCBI Taxonomy" id="1561003"/>
    <lineage>
        <taxon>Bacteria</taxon>
        <taxon>Pseudomonadati</taxon>
        <taxon>Pseudomonadota</taxon>
        <taxon>Betaproteobacteria</taxon>
        <taxon>Burkholderiales</taxon>
        <taxon>Candidatus Ichthyocystis</taxon>
    </lineage>
</organism>
<keyword evidence="3" id="KW-1185">Reference proteome</keyword>
<sequence length="198" mass="21826">MLTTVLIPNMVMQPVYPRSNPCTLEKLWRKANPRKISFSPSPFYTSPSVGIFALDGFSQDSEGENETKYEEDDPDSNTKEKQKSPTLAKMIFIPSKNAGIWSSKRVIIAPHSLLTGTIRIDNTLSITAESIASSFFVLGLSALRIAENNRVSLFISHDSYDVATAAFAIAHSMAIDCSPLPTCLSENISTLTFNQFIK</sequence>
<dbReference type="OrthoDB" id="9875141at2"/>
<reference evidence="3" key="1">
    <citation type="submission" date="2015-11" db="EMBL/GenBank/DDBJ databases">
        <authorList>
            <person name="Seth-Smith H.M.B."/>
        </authorList>
    </citation>
    <scope>NUCLEOTIDE SEQUENCE [LARGE SCALE GENOMIC DNA]</scope>
    <source>
        <strain evidence="3">2013Ark11</strain>
    </source>
</reference>
<dbReference type="EMBL" id="LN906597">
    <property type="protein sequence ID" value="CUT17460.1"/>
    <property type="molecule type" value="Genomic_DNA"/>
</dbReference>
<dbReference type="STRING" id="1561003.Ark11_0624"/>
<name>A0A0S4M7V4_9BURK</name>
<feature type="region of interest" description="Disordered" evidence="1">
    <location>
        <begin position="59"/>
        <end position="82"/>
    </location>
</feature>
<dbReference type="AlphaFoldDB" id="A0A0S4M7V4"/>
<protein>
    <submittedName>
        <fullName evidence="2">Uncharacterized protein</fullName>
    </submittedName>
</protein>
<proteinExistence type="predicted"/>
<accession>A0A0S4M7V4</accession>